<evidence type="ECO:0000256" key="12">
    <source>
        <dbReference type="RuleBase" id="RU362010"/>
    </source>
</evidence>
<keyword evidence="4 12" id="KW-1003">Cell membrane</keyword>
<dbReference type="GO" id="GO:0005886">
    <property type="term" value="C:plasma membrane"/>
    <property type="evidence" value="ECO:0007669"/>
    <property type="project" value="UniProtKB-SubCell"/>
</dbReference>
<evidence type="ECO:0000256" key="4">
    <source>
        <dbReference type="ARBA" id="ARBA00022475"/>
    </source>
</evidence>
<dbReference type="SUPFAM" id="SSF143865">
    <property type="entry name" value="CorA soluble domain-like"/>
    <property type="match status" value="1"/>
</dbReference>
<organism evidence="13 14">
    <name type="scientific">Kitasatospora atroaurantiaca</name>
    <dbReference type="NCBI Taxonomy" id="285545"/>
    <lineage>
        <taxon>Bacteria</taxon>
        <taxon>Bacillati</taxon>
        <taxon>Actinomycetota</taxon>
        <taxon>Actinomycetes</taxon>
        <taxon>Kitasatosporales</taxon>
        <taxon>Streptomycetaceae</taxon>
        <taxon>Kitasatospora</taxon>
    </lineage>
</organism>
<evidence type="ECO:0000313" key="13">
    <source>
        <dbReference type="EMBL" id="TWE20797.1"/>
    </source>
</evidence>
<dbReference type="FunFam" id="1.20.58.340:FF:000004">
    <property type="entry name" value="Magnesium transport protein CorA"/>
    <property type="match status" value="1"/>
</dbReference>
<keyword evidence="9 12" id="KW-0472">Membrane</keyword>
<dbReference type="InterPro" id="IPR002523">
    <property type="entry name" value="MgTranspt_CorA/ZnTranspt_ZntB"/>
</dbReference>
<dbReference type="Gene3D" id="3.30.460.20">
    <property type="entry name" value="CorA soluble domain-like"/>
    <property type="match status" value="1"/>
</dbReference>
<keyword evidence="14" id="KW-1185">Reference proteome</keyword>
<dbReference type="AlphaFoldDB" id="A0A561EYX6"/>
<dbReference type="NCBIfam" id="TIGR00383">
    <property type="entry name" value="corA"/>
    <property type="match status" value="1"/>
</dbReference>
<name>A0A561EYX6_9ACTN</name>
<dbReference type="GO" id="GO:0050897">
    <property type="term" value="F:cobalt ion binding"/>
    <property type="evidence" value="ECO:0007669"/>
    <property type="project" value="TreeGrafter"/>
</dbReference>
<dbReference type="InterPro" id="IPR045863">
    <property type="entry name" value="CorA_TM1_TM2"/>
</dbReference>
<evidence type="ECO:0000256" key="5">
    <source>
        <dbReference type="ARBA" id="ARBA00022692"/>
    </source>
</evidence>
<dbReference type="Pfam" id="PF01544">
    <property type="entry name" value="CorA"/>
    <property type="match status" value="1"/>
</dbReference>
<proteinExistence type="inferred from homology"/>
<keyword evidence="7 12" id="KW-1133">Transmembrane helix</keyword>
<dbReference type="GO" id="GO:0015087">
    <property type="term" value="F:cobalt ion transmembrane transporter activity"/>
    <property type="evidence" value="ECO:0007669"/>
    <property type="project" value="UniProtKB-UniRule"/>
</dbReference>
<evidence type="ECO:0000256" key="10">
    <source>
        <dbReference type="ARBA" id="ARBA00034269"/>
    </source>
</evidence>
<protein>
    <recommendedName>
        <fullName evidence="12">Magnesium transport protein CorA</fullName>
    </recommendedName>
</protein>
<keyword evidence="8 12" id="KW-0406">Ion transport</keyword>
<evidence type="ECO:0000256" key="3">
    <source>
        <dbReference type="ARBA" id="ARBA00022448"/>
    </source>
</evidence>
<evidence type="ECO:0000256" key="11">
    <source>
        <dbReference type="ARBA" id="ARBA00045497"/>
    </source>
</evidence>
<dbReference type="SUPFAM" id="SSF144083">
    <property type="entry name" value="Magnesium transport protein CorA, transmembrane region"/>
    <property type="match status" value="1"/>
</dbReference>
<dbReference type="PANTHER" id="PTHR46494:SF1">
    <property type="entry name" value="CORA FAMILY METAL ION TRANSPORTER (EUROFUNG)"/>
    <property type="match status" value="1"/>
</dbReference>
<dbReference type="RefSeq" id="WP_211785883.1">
    <property type="nucleotide sequence ID" value="NZ_BAAABR010000047.1"/>
</dbReference>
<evidence type="ECO:0000256" key="2">
    <source>
        <dbReference type="ARBA" id="ARBA00009765"/>
    </source>
</evidence>
<feature type="transmembrane region" description="Helical" evidence="12">
    <location>
        <begin position="300"/>
        <end position="320"/>
    </location>
</feature>
<evidence type="ECO:0000256" key="6">
    <source>
        <dbReference type="ARBA" id="ARBA00022842"/>
    </source>
</evidence>
<comment type="catalytic activity">
    <reaction evidence="10">
        <text>Mg(2+)(in) = Mg(2+)(out)</text>
        <dbReference type="Rhea" id="RHEA:29827"/>
        <dbReference type="ChEBI" id="CHEBI:18420"/>
    </reaction>
</comment>
<dbReference type="GO" id="GO:0000287">
    <property type="term" value="F:magnesium ion binding"/>
    <property type="evidence" value="ECO:0007669"/>
    <property type="project" value="TreeGrafter"/>
</dbReference>
<evidence type="ECO:0000256" key="9">
    <source>
        <dbReference type="ARBA" id="ARBA00023136"/>
    </source>
</evidence>
<comment type="function">
    <text evidence="11">Mediates influx of magnesium ions. Alternates between open and closed states. Activated by low cytoplasmic Mg(2+) levels. Inactive when cytoplasmic Mg(2+) levels are high.</text>
</comment>
<dbReference type="Gene3D" id="1.20.58.340">
    <property type="entry name" value="Magnesium transport protein CorA, transmembrane region"/>
    <property type="match status" value="2"/>
</dbReference>
<evidence type="ECO:0000256" key="7">
    <source>
        <dbReference type="ARBA" id="ARBA00022989"/>
    </source>
</evidence>
<reference evidence="13 14" key="1">
    <citation type="submission" date="2019-06" db="EMBL/GenBank/DDBJ databases">
        <title>Sequencing the genomes of 1000 actinobacteria strains.</title>
        <authorList>
            <person name="Klenk H.-P."/>
        </authorList>
    </citation>
    <scope>NUCLEOTIDE SEQUENCE [LARGE SCALE GENOMIC DNA]</scope>
    <source>
        <strain evidence="13 14">DSM 41649</strain>
    </source>
</reference>
<comment type="subcellular location">
    <subcellularLocation>
        <location evidence="1">Cell membrane</location>
        <topology evidence="1">Multi-pass membrane protein</topology>
    </subcellularLocation>
    <subcellularLocation>
        <location evidence="12">Membrane</location>
        <topology evidence="12">Multi-pass membrane protein</topology>
    </subcellularLocation>
</comment>
<dbReference type="Proteomes" id="UP000318416">
    <property type="component" value="Unassembled WGS sequence"/>
</dbReference>
<evidence type="ECO:0000313" key="14">
    <source>
        <dbReference type="Proteomes" id="UP000318416"/>
    </source>
</evidence>
<dbReference type="GO" id="GO:0015095">
    <property type="term" value="F:magnesium ion transmembrane transporter activity"/>
    <property type="evidence" value="ECO:0007669"/>
    <property type="project" value="UniProtKB-UniRule"/>
</dbReference>
<gene>
    <name evidence="12" type="primary">corA</name>
    <name evidence="13" type="ORF">FB465_5956</name>
</gene>
<dbReference type="InterPro" id="IPR004488">
    <property type="entry name" value="Mg/Co-transport_prot_CorA"/>
</dbReference>
<comment type="caution">
    <text evidence="13">The sequence shown here is derived from an EMBL/GenBank/DDBJ whole genome shotgun (WGS) entry which is preliminary data.</text>
</comment>
<evidence type="ECO:0000256" key="8">
    <source>
        <dbReference type="ARBA" id="ARBA00023065"/>
    </source>
</evidence>
<dbReference type="InterPro" id="IPR045861">
    <property type="entry name" value="CorA_cytoplasmic_dom"/>
</dbReference>
<comment type="similarity">
    <text evidence="2 12">Belongs to the CorA metal ion transporter (MIT) (TC 1.A.35) family.</text>
</comment>
<feature type="transmembrane region" description="Helical" evidence="12">
    <location>
        <begin position="269"/>
        <end position="288"/>
    </location>
</feature>
<sequence length="326" mass="36052">MIVDCAVYRNGHRTEDPVDFSDALDAARAAGDSFVWLGMYEPTEEEFDLVSDEFSLHPLAIEDAVSAHQRPKLETYQDSLFMVLKTIGYHEDGHAVSTGEVMIFLGDCFVVTVRHGTDSPLAKLRAELEKQPDVLKHGPSAVLHSVCDTVVDHYVDVAAELQTDLDELEASVFAPGRAAVGTAERIYDFKRQLVACRRATAPLQEPLLRLAGGSVPFIEEKALPYLRDVADHLAKANDQVESLDRLLSDILSANLAQVSVQQNNDMRKISAWAALVAVPTMIAGIYGMNFQHMPELRLIWGYPAAVAAMVLVCILLYRVFKRSGWL</sequence>
<evidence type="ECO:0000256" key="1">
    <source>
        <dbReference type="ARBA" id="ARBA00004651"/>
    </source>
</evidence>
<accession>A0A561EYX6</accession>
<keyword evidence="3 12" id="KW-0813">Transport</keyword>
<dbReference type="EMBL" id="VIVR01000001">
    <property type="protein sequence ID" value="TWE20797.1"/>
    <property type="molecule type" value="Genomic_DNA"/>
</dbReference>
<dbReference type="PANTHER" id="PTHR46494">
    <property type="entry name" value="CORA FAMILY METAL ION TRANSPORTER (EUROFUNG)"/>
    <property type="match status" value="1"/>
</dbReference>
<keyword evidence="5 12" id="KW-0812">Transmembrane</keyword>
<keyword evidence="6 12" id="KW-0460">Magnesium</keyword>
<dbReference type="CDD" id="cd12830">
    <property type="entry name" value="MtCorA-like"/>
    <property type="match status" value="1"/>
</dbReference>